<feature type="transmembrane region" description="Helical" evidence="1">
    <location>
        <begin position="38"/>
        <end position="54"/>
    </location>
</feature>
<keyword evidence="1" id="KW-1133">Transmembrane helix</keyword>
<organism evidence="2 3">
    <name type="scientific">Aeromicrobium duanguangcaii</name>
    <dbReference type="NCBI Taxonomy" id="2968086"/>
    <lineage>
        <taxon>Bacteria</taxon>
        <taxon>Bacillati</taxon>
        <taxon>Actinomycetota</taxon>
        <taxon>Actinomycetes</taxon>
        <taxon>Propionibacteriales</taxon>
        <taxon>Nocardioidaceae</taxon>
        <taxon>Aeromicrobium</taxon>
    </lineage>
</organism>
<feature type="transmembrane region" description="Helical" evidence="1">
    <location>
        <begin position="340"/>
        <end position="364"/>
    </location>
</feature>
<name>A0ABY5KGJ8_9ACTN</name>
<proteinExistence type="predicted"/>
<accession>A0ABY5KGJ8</accession>
<sequence length="426" mass="44089">MDESMGVPALPVATLATLGAAAIVGLGLVLLVQKAPRAAIVAFLLVIAFVPTWIELPLGFIRPTLASAVAGLTVIGLAARRPRMEWGLPDLLAGFLVVAAAGPMLFGFLTLNSFLGVFVIWCTAFVAGRLALLAVDPGWLYAAIAVIFGVVALLAVVEFQTGWHALASWGPQNGAWATWAPIQERSGLSRAEGAFGHSIALGNSLAMAAVLTLDADLSRRLRLGLIALMVAGIAVTLSRGALVSLFVGLILAVVMLSRPRVKQLRAGLAAALVVAVVAGAPFVLGVFSEAGDEASTSAEYRGDLVRLVSSIELVGRSSAIQESATGTASVGGFQSIDNQFLVFGLSYGWLTVGLVTCLFALGAVALVSGRGSVPTAALVAQVPALLTVALITQYAVFVWFVFGLACAAEQLRRHESVAEPVPVLRS</sequence>
<dbReference type="EMBL" id="CP101990">
    <property type="protein sequence ID" value="UUI69118.1"/>
    <property type="molecule type" value="Genomic_DNA"/>
</dbReference>
<feature type="transmembrane region" description="Helical" evidence="1">
    <location>
        <begin position="225"/>
        <end position="254"/>
    </location>
</feature>
<feature type="transmembrane region" description="Helical" evidence="1">
    <location>
        <begin position="12"/>
        <end position="31"/>
    </location>
</feature>
<evidence type="ECO:0008006" key="4">
    <source>
        <dbReference type="Google" id="ProtNLM"/>
    </source>
</evidence>
<dbReference type="RefSeq" id="WP_232419605.1">
    <property type="nucleotide sequence ID" value="NZ_CP101990.1"/>
</dbReference>
<keyword evidence="1" id="KW-0812">Transmembrane</keyword>
<feature type="transmembrane region" description="Helical" evidence="1">
    <location>
        <begin position="139"/>
        <end position="157"/>
    </location>
</feature>
<reference evidence="2 3" key="1">
    <citation type="submission" date="2022-07" db="EMBL/GenBank/DDBJ databases">
        <title>Novel species in genus Aeromicrobium.</title>
        <authorList>
            <person name="Ye L."/>
        </authorList>
    </citation>
    <scope>NUCLEOTIDE SEQUENCE [LARGE SCALE GENOMIC DNA]</scope>
    <source>
        <strain evidence="3">zg-Y50</strain>
    </source>
</reference>
<evidence type="ECO:0000313" key="2">
    <source>
        <dbReference type="EMBL" id="UUI69118.1"/>
    </source>
</evidence>
<evidence type="ECO:0000313" key="3">
    <source>
        <dbReference type="Proteomes" id="UP001315860"/>
    </source>
</evidence>
<feature type="transmembrane region" description="Helical" evidence="1">
    <location>
        <begin position="266"/>
        <end position="287"/>
    </location>
</feature>
<feature type="transmembrane region" description="Helical" evidence="1">
    <location>
        <begin position="384"/>
        <end position="407"/>
    </location>
</feature>
<protein>
    <recommendedName>
        <fullName evidence="4">O-antigen ligase domain-containing protein</fullName>
    </recommendedName>
</protein>
<dbReference type="Proteomes" id="UP001315860">
    <property type="component" value="Chromosome"/>
</dbReference>
<gene>
    <name evidence="2" type="ORF">NP095_03150</name>
</gene>
<keyword evidence="1" id="KW-0472">Membrane</keyword>
<evidence type="ECO:0000256" key="1">
    <source>
        <dbReference type="SAM" id="Phobius"/>
    </source>
</evidence>
<keyword evidence="3" id="KW-1185">Reference proteome</keyword>
<feature type="transmembrane region" description="Helical" evidence="1">
    <location>
        <begin position="91"/>
        <end position="108"/>
    </location>
</feature>
<feature type="transmembrane region" description="Helical" evidence="1">
    <location>
        <begin position="114"/>
        <end position="132"/>
    </location>
</feature>